<sequence length="159" mass="17060">MAVDMFLKLDGIKGESQDGKHKEEIDVLAWSWGMAQSGSGHIGSGSGSGKVSVQDLSVTKYIDKSSPPLASHCCSGKHIPKGTLFVRKAGDKPVEYVKIEMEDLIVTHVSVGGSGGEDRLTENVTLNFAKFKYVYTTQAKDGSAGPEVEATWNIAKNEK</sequence>
<accession>A0ABV2L8U9</accession>
<dbReference type="Gene3D" id="2.30.110.20">
    <property type="entry name" value="Hcp1-like"/>
    <property type="match status" value="1"/>
</dbReference>
<dbReference type="Proteomes" id="UP001549145">
    <property type="component" value="Unassembled WGS sequence"/>
</dbReference>
<comment type="caution">
    <text evidence="1">The sequence shown here is derived from an EMBL/GenBank/DDBJ whole genome shotgun (WGS) entry which is preliminary data.</text>
</comment>
<dbReference type="Pfam" id="PF05638">
    <property type="entry name" value="T6SS_HCP"/>
    <property type="match status" value="1"/>
</dbReference>
<gene>
    <name evidence="1" type="ORF">ABID43_003822</name>
</gene>
<evidence type="ECO:0000313" key="2">
    <source>
        <dbReference type="Proteomes" id="UP001549145"/>
    </source>
</evidence>
<dbReference type="RefSeq" id="WP_238282455.1">
    <property type="nucleotide sequence ID" value="NZ_BPQL01000173.1"/>
</dbReference>
<dbReference type="InterPro" id="IPR053165">
    <property type="entry name" value="HSI-I_assembly_Hcp1"/>
</dbReference>
<dbReference type="EMBL" id="JBEPMM010000013">
    <property type="protein sequence ID" value="MET3694263.1"/>
    <property type="molecule type" value="Genomic_DNA"/>
</dbReference>
<protein>
    <submittedName>
        <fullName evidence="1">Type VI secretion system secreted protein Hcp</fullName>
    </submittedName>
</protein>
<keyword evidence="2" id="KW-1185">Reference proteome</keyword>
<dbReference type="InterPro" id="IPR036624">
    <property type="entry name" value="Hcp1-lik_sf"/>
</dbReference>
<organism evidence="1 2">
    <name type="scientific">Methylobacterium goesingense</name>
    <dbReference type="NCBI Taxonomy" id="243690"/>
    <lineage>
        <taxon>Bacteria</taxon>
        <taxon>Pseudomonadati</taxon>
        <taxon>Pseudomonadota</taxon>
        <taxon>Alphaproteobacteria</taxon>
        <taxon>Hyphomicrobiales</taxon>
        <taxon>Methylobacteriaceae</taxon>
        <taxon>Methylobacterium</taxon>
    </lineage>
</organism>
<name>A0ABV2L8U9_9HYPH</name>
<proteinExistence type="predicted"/>
<dbReference type="InterPro" id="IPR008514">
    <property type="entry name" value="T6SS_Hcp"/>
</dbReference>
<dbReference type="SUPFAM" id="SSF141452">
    <property type="entry name" value="Hcp1-like"/>
    <property type="match status" value="1"/>
</dbReference>
<dbReference type="PANTHER" id="PTHR36152:SF5">
    <property type="entry name" value="PROTEIN HCP1"/>
    <property type="match status" value="1"/>
</dbReference>
<reference evidence="1 2" key="1">
    <citation type="submission" date="2024-06" db="EMBL/GenBank/DDBJ databases">
        <title>Genomic Encyclopedia of Type Strains, Phase IV (KMG-IV): sequencing the most valuable type-strain genomes for metagenomic binning, comparative biology and taxonomic classification.</title>
        <authorList>
            <person name="Goeker M."/>
        </authorList>
    </citation>
    <scope>NUCLEOTIDE SEQUENCE [LARGE SCALE GENOMIC DNA]</scope>
    <source>
        <strain evidence="1 2">DSM 21331</strain>
    </source>
</reference>
<dbReference type="PANTHER" id="PTHR36152">
    <property type="entry name" value="CYTOPLASMIC PROTEIN-RELATED"/>
    <property type="match status" value="1"/>
</dbReference>
<evidence type="ECO:0000313" key="1">
    <source>
        <dbReference type="EMBL" id="MET3694263.1"/>
    </source>
</evidence>